<evidence type="ECO:0000313" key="2">
    <source>
        <dbReference type="Proteomes" id="UP001531129"/>
    </source>
</evidence>
<proteinExistence type="predicted"/>
<comment type="caution">
    <text evidence="1">The sequence shown here is derived from an EMBL/GenBank/DDBJ whole genome shotgun (WGS) entry which is preliminary data.</text>
</comment>
<gene>
    <name evidence="1" type="ORF">V8Q02_08935</name>
</gene>
<name>A0ABU8CGX9_9HYPH</name>
<dbReference type="EMBL" id="JBAMYC010000004">
    <property type="protein sequence ID" value="MEI1248148.1"/>
    <property type="molecule type" value="Genomic_DNA"/>
</dbReference>
<dbReference type="Gene3D" id="6.20.450.20">
    <property type="match status" value="1"/>
</dbReference>
<sequence>MPGREVGPDRAEALRGTHEAAAYEGWFLERVEEAIREADNPNAVSIPDEVIKGEMARERAELLALLKNEGK</sequence>
<evidence type="ECO:0000313" key="1">
    <source>
        <dbReference type="EMBL" id="MEI1248148.1"/>
    </source>
</evidence>
<dbReference type="Proteomes" id="UP001531129">
    <property type="component" value="Unassembled WGS sequence"/>
</dbReference>
<dbReference type="RefSeq" id="WP_335911863.1">
    <property type="nucleotide sequence ID" value="NZ_JBAMYB010000004.1"/>
</dbReference>
<reference evidence="1 2" key="1">
    <citation type="submission" date="2024-01" db="EMBL/GenBank/DDBJ databases">
        <title>Draft genome sequences of three bacterial strains isolated from Acacia saligna represent a potential new species within the genus Rhizobium.</title>
        <authorList>
            <person name="Tambong J.T."/>
            <person name="Mnasri B."/>
        </authorList>
    </citation>
    <scope>NUCLEOTIDE SEQUENCE [LARGE SCALE GENOMIC DNA]</scope>
    <source>
        <strain evidence="1 2">1AS12I</strain>
    </source>
</reference>
<accession>A0ABU8CGX9</accession>
<evidence type="ECO:0008006" key="3">
    <source>
        <dbReference type="Google" id="ProtNLM"/>
    </source>
</evidence>
<protein>
    <recommendedName>
        <fullName evidence="3">Stability determinant</fullName>
    </recommendedName>
</protein>
<organism evidence="1 2">
    <name type="scientific">Rhizobium aouanii</name>
    <dbReference type="NCBI Taxonomy" id="3118145"/>
    <lineage>
        <taxon>Bacteria</taxon>
        <taxon>Pseudomonadati</taxon>
        <taxon>Pseudomonadota</taxon>
        <taxon>Alphaproteobacteria</taxon>
        <taxon>Hyphomicrobiales</taxon>
        <taxon>Rhizobiaceae</taxon>
        <taxon>Rhizobium/Agrobacterium group</taxon>
        <taxon>Rhizobium</taxon>
    </lineage>
</organism>
<keyword evidence="2" id="KW-1185">Reference proteome</keyword>